<protein>
    <submittedName>
        <fullName evidence="2">Uncharacterized protein</fullName>
    </submittedName>
</protein>
<gene>
    <name evidence="2" type="ORF">F2Q69_00007465</name>
</gene>
<dbReference type="EMBL" id="QGKX02001521">
    <property type="protein sequence ID" value="KAF3515211.1"/>
    <property type="molecule type" value="Genomic_DNA"/>
</dbReference>
<evidence type="ECO:0000313" key="2">
    <source>
        <dbReference type="EMBL" id="KAF3515211.1"/>
    </source>
</evidence>
<feature type="compositionally biased region" description="Basic and acidic residues" evidence="1">
    <location>
        <begin position="195"/>
        <end position="205"/>
    </location>
</feature>
<feature type="compositionally biased region" description="Basic and acidic residues" evidence="1">
    <location>
        <begin position="246"/>
        <end position="268"/>
    </location>
</feature>
<evidence type="ECO:0000313" key="3">
    <source>
        <dbReference type="Proteomes" id="UP000712600"/>
    </source>
</evidence>
<name>A0A8S9PM85_BRACR</name>
<proteinExistence type="predicted"/>
<evidence type="ECO:0000256" key="1">
    <source>
        <dbReference type="SAM" id="MobiDB-lite"/>
    </source>
</evidence>
<reference evidence="2" key="1">
    <citation type="submission" date="2019-12" db="EMBL/GenBank/DDBJ databases">
        <title>Genome sequencing and annotation of Brassica cretica.</title>
        <authorList>
            <person name="Studholme D.J."/>
            <person name="Sarris P."/>
        </authorList>
    </citation>
    <scope>NUCLEOTIDE SEQUENCE</scope>
    <source>
        <strain evidence="2">PFS-109/04</strain>
        <tissue evidence="2">Leaf</tissue>
    </source>
</reference>
<feature type="region of interest" description="Disordered" evidence="1">
    <location>
        <begin position="89"/>
        <end position="108"/>
    </location>
</feature>
<organism evidence="2 3">
    <name type="scientific">Brassica cretica</name>
    <name type="common">Mustard</name>
    <dbReference type="NCBI Taxonomy" id="69181"/>
    <lineage>
        <taxon>Eukaryota</taxon>
        <taxon>Viridiplantae</taxon>
        <taxon>Streptophyta</taxon>
        <taxon>Embryophyta</taxon>
        <taxon>Tracheophyta</taxon>
        <taxon>Spermatophyta</taxon>
        <taxon>Magnoliopsida</taxon>
        <taxon>eudicotyledons</taxon>
        <taxon>Gunneridae</taxon>
        <taxon>Pentapetalae</taxon>
        <taxon>rosids</taxon>
        <taxon>malvids</taxon>
        <taxon>Brassicales</taxon>
        <taxon>Brassicaceae</taxon>
        <taxon>Brassiceae</taxon>
        <taxon>Brassica</taxon>
    </lineage>
</organism>
<feature type="region of interest" description="Disordered" evidence="1">
    <location>
        <begin position="186"/>
        <end position="280"/>
    </location>
</feature>
<dbReference type="AlphaFoldDB" id="A0A8S9PM85"/>
<sequence length="280" mass="31035">MHGLMSYRVSEELGRYVATDLRFELGRYVATERNGRSAPDSFQNPGLWCDFHRDHGHKTEDCIALRIEVNELLQKGHLREFLSEKSKNHLKKEVPAKSAGDIPASPPRQDRVIHVISGGSEISGVSHAAAKKSTHNAKHGLETTKPKRLLLDHRKGKDQGLIAITEETSGTANPGTRGQEVWRMAIGSKDEDPESREGPPKDRYRPLRMVSLKVLQSGNCSEDRDLARSSSSTPHGSRQLPIDGLATKEAEHKQREETSSEIIPDRSGAEGTLPTENKDT</sequence>
<comment type="caution">
    <text evidence="2">The sequence shown here is derived from an EMBL/GenBank/DDBJ whole genome shotgun (WGS) entry which is preliminary data.</text>
</comment>
<dbReference type="Proteomes" id="UP000712600">
    <property type="component" value="Unassembled WGS sequence"/>
</dbReference>
<accession>A0A8S9PM85</accession>